<comment type="caution">
    <text evidence="1">The sequence shown here is derived from an EMBL/GenBank/DDBJ whole genome shotgun (WGS) entry which is preliminary data.</text>
</comment>
<dbReference type="Gene3D" id="3.90.1200.10">
    <property type="match status" value="1"/>
</dbReference>
<gene>
    <name evidence="1" type="ORF">ACFOGJ_12125</name>
</gene>
<evidence type="ECO:0000313" key="2">
    <source>
        <dbReference type="Proteomes" id="UP001595528"/>
    </source>
</evidence>
<proteinExistence type="predicted"/>
<organism evidence="1 2">
    <name type="scientific">Marinibaculum pumilum</name>
    <dbReference type="NCBI Taxonomy" id="1766165"/>
    <lineage>
        <taxon>Bacteria</taxon>
        <taxon>Pseudomonadati</taxon>
        <taxon>Pseudomonadota</taxon>
        <taxon>Alphaproteobacteria</taxon>
        <taxon>Rhodospirillales</taxon>
        <taxon>Rhodospirillaceae</taxon>
        <taxon>Marinibaculum</taxon>
    </lineage>
</organism>
<feature type="non-terminal residue" evidence="1">
    <location>
        <position position="1"/>
    </location>
</feature>
<accession>A0ABV7L0S4</accession>
<keyword evidence="2" id="KW-1185">Reference proteome</keyword>
<name>A0ABV7L0S4_9PROT</name>
<dbReference type="EMBL" id="JBHRTR010000026">
    <property type="protein sequence ID" value="MFC3227985.1"/>
    <property type="molecule type" value="Genomic_DNA"/>
</dbReference>
<evidence type="ECO:0000313" key="1">
    <source>
        <dbReference type="EMBL" id="MFC3227985.1"/>
    </source>
</evidence>
<dbReference type="Proteomes" id="UP001595528">
    <property type="component" value="Unassembled WGS sequence"/>
</dbReference>
<sequence>RYDPCFRLRLYPMLSERPLAGSLRALNRRLRPLRRCLAEVPLAPAHNRLTAARLVRAPGGLRALGWQAADRNDPVWDPAVLSEAGGLDDRAARRLLARVLGRAPTPAERARLTLYRAMAPAIEAAEADLRRGRGGQAGLELARRDAAWRRAQRRIAAPGFRAATGILGRGGRA</sequence>
<reference evidence="2" key="1">
    <citation type="journal article" date="2019" name="Int. J. Syst. Evol. Microbiol.">
        <title>The Global Catalogue of Microorganisms (GCM) 10K type strain sequencing project: providing services to taxonomists for standard genome sequencing and annotation.</title>
        <authorList>
            <consortium name="The Broad Institute Genomics Platform"/>
            <consortium name="The Broad Institute Genome Sequencing Center for Infectious Disease"/>
            <person name="Wu L."/>
            <person name="Ma J."/>
        </authorList>
    </citation>
    <scope>NUCLEOTIDE SEQUENCE [LARGE SCALE GENOMIC DNA]</scope>
    <source>
        <strain evidence="2">KCTC 42964</strain>
    </source>
</reference>
<protein>
    <submittedName>
        <fullName evidence="1">Uncharacterized protein</fullName>
    </submittedName>
</protein>
<dbReference type="RefSeq" id="WP_379900661.1">
    <property type="nucleotide sequence ID" value="NZ_JBHRTR010000026.1"/>
</dbReference>